<dbReference type="AlphaFoldDB" id="A0A8T0J5L2"/>
<dbReference type="CDD" id="cd22884">
    <property type="entry name" value="TOM22"/>
    <property type="match status" value="1"/>
</dbReference>
<evidence type="ECO:0000313" key="2">
    <source>
        <dbReference type="Proteomes" id="UP000822688"/>
    </source>
</evidence>
<dbReference type="PANTHER" id="PTHR46867">
    <property type="entry name" value="MITOCHONDRIAL IMPORT RECEPTOR SUBUNIT TOM9-2"/>
    <property type="match status" value="1"/>
</dbReference>
<dbReference type="PANTHER" id="PTHR46867:SF4">
    <property type="entry name" value="MITOCHONDRIAL IMPORT RECEPTOR SUBUNIT TOM9-2"/>
    <property type="match status" value="1"/>
</dbReference>
<gene>
    <name evidence="1" type="ORF">KC19_1G101600</name>
</gene>
<name>A0A8T0J5L2_CERPU</name>
<proteinExistence type="predicted"/>
<dbReference type="InterPro" id="IPR017411">
    <property type="entry name" value="Tom22_pln"/>
</dbReference>
<reference evidence="1" key="1">
    <citation type="submission" date="2020-06" db="EMBL/GenBank/DDBJ databases">
        <title>WGS assembly of Ceratodon purpureus strain R40.</title>
        <authorList>
            <person name="Carey S.B."/>
            <person name="Jenkins J."/>
            <person name="Shu S."/>
            <person name="Lovell J.T."/>
            <person name="Sreedasyam A."/>
            <person name="Maumus F."/>
            <person name="Tiley G.P."/>
            <person name="Fernandez-Pozo N."/>
            <person name="Barry K."/>
            <person name="Chen C."/>
            <person name="Wang M."/>
            <person name="Lipzen A."/>
            <person name="Daum C."/>
            <person name="Saski C.A."/>
            <person name="Payton A.C."/>
            <person name="Mcbreen J.C."/>
            <person name="Conrad R.E."/>
            <person name="Kollar L.M."/>
            <person name="Olsson S."/>
            <person name="Huttunen S."/>
            <person name="Landis J.B."/>
            <person name="Wickett N.J."/>
            <person name="Johnson M.G."/>
            <person name="Rensing S.A."/>
            <person name="Grimwood J."/>
            <person name="Schmutz J."/>
            <person name="Mcdaniel S.F."/>
        </authorList>
    </citation>
    <scope>NUCLEOTIDE SEQUENCE</scope>
    <source>
        <strain evidence="1">R40</strain>
    </source>
</reference>
<comment type="caution">
    <text evidence="1">The sequence shown here is derived from an EMBL/GenBank/DDBJ whole genome shotgun (WGS) entry which is preliminary data.</text>
</comment>
<organism evidence="1 2">
    <name type="scientific">Ceratodon purpureus</name>
    <name type="common">Fire moss</name>
    <name type="synonym">Dicranum purpureum</name>
    <dbReference type="NCBI Taxonomy" id="3225"/>
    <lineage>
        <taxon>Eukaryota</taxon>
        <taxon>Viridiplantae</taxon>
        <taxon>Streptophyta</taxon>
        <taxon>Embryophyta</taxon>
        <taxon>Bryophyta</taxon>
        <taxon>Bryophytina</taxon>
        <taxon>Bryopsida</taxon>
        <taxon>Dicranidae</taxon>
        <taxon>Pseudoditrichales</taxon>
        <taxon>Ditrichaceae</taxon>
        <taxon>Ceratodon</taxon>
    </lineage>
</organism>
<sequence>MRGLLVIDQVWGVQVGRGDLEFGGAMAAIAADSLSEKRWGRVVSFNLSSGAAVLEKARKAATSTVQVSQKVLWSTGKAAWIAGASFLFLVAPLIIQMDREAQVVDLEGGDLLVAPTSAAMPESPSVN</sequence>
<accession>A0A8T0J5L2</accession>
<evidence type="ECO:0000313" key="1">
    <source>
        <dbReference type="EMBL" id="KAG0590466.1"/>
    </source>
</evidence>
<dbReference type="Proteomes" id="UP000822688">
    <property type="component" value="Chromosome 1"/>
</dbReference>
<keyword evidence="2" id="KW-1185">Reference proteome</keyword>
<protein>
    <submittedName>
        <fullName evidence="1">Uncharacterized protein</fullName>
    </submittedName>
</protein>
<dbReference type="EMBL" id="CM026421">
    <property type="protein sequence ID" value="KAG0590466.1"/>
    <property type="molecule type" value="Genomic_DNA"/>
</dbReference>